<evidence type="ECO:0000313" key="3">
    <source>
        <dbReference type="Proteomes" id="UP001558613"/>
    </source>
</evidence>
<dbReference type="Proteomes" id="UP001558613">
    <property type="component" value="Unassembled WGS sequence"/>
</dbReference>
<gene>
    <name evidence="2" type="ORF">QQF64_034312</name>
</gene>
<evidence type="ECO:0000313" key="2">
    <source>
        <dbReference type="EMBL" id="KAL1246754.1"/>
    </source>
</evidence>
<organism evidence="2 3">
    <name type="scientific">Cirrhinus molitorella</name>
    <name type="common">mud carp</name>
    <dbReference type="NCBI Taxonomy" id="172907"/>
    <lineage>
        <taxon>Eukaryota</taxon>
        <taxon>Metazoa</taxon>
        <taxon>Chordata</taxon>
        <taxon>Craniata</taxon>
        <taxon>Vertebrata</taxon>
        <taxon>Euteleostomi</taxon>
        <taxon>Actinopterygii</taxon>
        <taxon>Neopterygii</taxon>
        <taxon>Teleostei</taxon>
        <taxon>Ostariophysi</taxon>
        <taxon>Cypriniformes</taxon>
        <taxon>Cyprinidae</taxon>
        <taxon>Labeoninae</taxon>
        <taxon>Labeonini</taxon>
        <taxon>Cirrhinus</taxon>
    </lineage>
</organism>
<feature type="region of interest" description="Disordered" evidence="1">
    <location>
        <begin position="87"/>
        <end position="139"/>
    </location>
</feature>
<feature type="region of interest" description="Disordered" evidence="1">
    <location>
        <begin position="1"/>
        <end position="20"/>
    </location>
</feature>
<feature type="compositionally biased region" description="Polar residues" evidence="1">
    <location>
        <begin position="11"/>
        <end position="20"/>
    </location>
</feature>
<dbReference type="EMBL" id="JAYMGO010000117">
    <property type="protein sequence ID" value="KAL1246754.1"/>
    <property type="molecule type" value="Genomic_DNA"/>
</dbReference>
<feature type="compositionally biased region" description="Acidic residues" evidence="1">
    <location>
        <begin position="1"/>
        <end position="10"/>
    </location>
</feature>
<sequence length="139" mass="15254">MDASENEDEQPSTSVKTVKRTPANSQHIIEMFSGDFPGSVLYSFHFFKKWILFWEHLSGARCLSLSLFPEISGGDPAANVFYSPSHSALSPSAPGTKGNRASRFPAAVRERPDTDMLPNTMGDDTRPAKGGPQFFSGIW</sequence>
<keyword evidence="3" id="KW-1185">Reference proteome</keyword>
<reference evidence="2 3" key="1">
    <citation type="submission" date="2023-09" db="EMBL/GenBank/DDBJ databases">
        <authorList>
            <person name="Wang M."/>
        </authorList>
    </citation>
    <scope>NUCLEOTIDE SEQUENCE [LARGE SCALE GENOMIC DNA]</scope>
    <source>
        <strain evidence="2">GT-2023</strain>
        <tissue evidence="2">Liver</tissue>
    </source>
</reference>
<comment type="caution">
    <text evidence="2">The sequence shown here is derived from an EMBL/GenBank/DDBJ whole genome shotgun (WGS) entry which is preliminary data.</text>
</comment>
<name>A0ABR3L1J2_9TELE</name>
<accession>A0ABR3L1J2</accession>
<evidence type="ECO:0000256" key="1">
    <source>
        <dbReference type="SAM" id="MobiDB-lite"/>
    </source>
</evidence>
<proteinExistence type="predicted"/>
<protein>
    <submittedName>
        <fullName evidence="2">Uncharacterized protein</fullName>
    </submittedName>
</protein>